<keyword evidence="1" id="KW-0479">Metal-binding</keyword>
<dbReference type="Pfam" id="PF00753">
    <property type="entry name" value="Lactamase_B"/>
    <property type="match status" value="1"/>
</dbReference>
<evidence type="ECO:0000259" key="6">
    <source>
        <dbReference type="Pfam" id="PF00753"/>
    </source>
</evidence>
<dbReference type="Gene3D" id="1.25.40.880">
    <property type="entry name" value="Alkyl sulfatase, dimerisation domain"/>
    <property type="match status" value="1"/>
</dbReference>
<evidence type="ECO:0000313" key="10">
    <source>
        <dbReference type="Proteomes" id="UP001500984"/>
    </source>
</evidence>
<keyword evidence="10" id="KW-1185">Reference proteome</keyword>
<evidence type="ECO:0000256" key="1">
    <source>
        <dbReference type="ARBA" id="ARBA00022723"/>
    </source>
</evidence>
<reference evidence="9 10" key="1">
    <citation type="journal article" date="2019" name="Int. J. Syst. Evol. Microbiol.">
        <title>The Global Catalogue of Microorganisms (GCM) 10K type strain sequencing project: providing services to taxonomists for standard genome sequencing and annotation.</title>
        <authorList>
            <consortium name="The Broad Institute Genomics Platform"/>
            <consortium name="The Broad Institute Genome Sequencing Center for Infectious Disease"/>
            <person name="Wu L."/>
            <person name="Ma J."/>
        </authorList>
    </citation>
    <scope>NUCLEOTIDE SEQUENCE [LARGE SCALE GENOMIC DNA]</scope>
    <source>
        <strain evidence="9 10">JCM 15900</strain>
    </source>
</reference>
<dbReference type="Proteomes" id="UP001500984">
    <property type="component" value="Unassembled WGS sequence"/>
</dbReference>
<gene>
    <name evidence="9" type="ORF">GCM10009823_12100</name>
</gene>
<dbReference type="InterPro" id="IPR044097">
    <property type="entry name" value="Bds1/SdsA1_MBL-fold"/>
</dbReference>
<evidence type="ECO:0000259" key="7">
    <source>
        <dbReference type="Pfam" id="PF14863"/>
    </source>
</evidence>
<evidence type="ECO:0000256" key="3">
    <source>
        <dbReference type="ARBA" id="ARBA00022833"/>
    </source>
</evidence>
<dbReference type="Pfam" id="PF14863">
    <property type="entry name" value="Alkyl_sulf_dimr"/>
    <property type="match status" value="1"/>
</dbReference>
<comment type="similarity">
    <text evidence="4">Belongs to the metallo-beta-lactamase superfamily. Type III sulfatase family.</text>
</comment>
<dbReference type="InterPro" id="IPR052195">
    <property type="entry name" value="Bact_Alkyl/Aryl-Sulfatase"/>
</dbReference>
<protein>
    <submittedName>
        <fullName evidence="9">Alkyl/aryl-sulfatase</fullName>
    </submittedName>
</protein>
<dbReference type="InterPro" id="IPR029228">
    <property type="entry name" value="Alkyl_sulf_dimr"/>
</dbReference>
<comment type="caution">
    <text evidence="9">The sequence shown here is derived from an EMBL/GenBank/DDBJ whole genome shotgun (WGS) entry which is preliminary data.</text>
</comment>
<evidence type="ECO:0000259" key="8">
    <source>
        <dbReference type="Pfam" id="PF14864"/>
    </source>
</evidence>
<dbReference type="CDD" id="cd07710">
    <property type="entry name" value="arylsulfatase_Sdsa1-like_MBL-fold"/>
    <property type="match status" value="1"/>
</dbReference>
<feature type="region of interest" description="Disordered" evidence="5">
    <location>
        <begin position="590"/>
        <end position="654"/>
    </location>
</feature>
<sequence length="654" mass="70970">MTRTDRIQEGGTGTDRFDCGHPETRRAPNGAVAAAELIGEKPRSNTEPRLLTVAPGVHTYVGGSIVNRTFIEGEDGVIVYDTGVDLADGRRALAALRTVTDKPVAAVIYSHNHYAHGTQAFLDEAASDAGGAGNTGTEAPVLGHPRVNENLALGRDAMDFPEAAPALARRFRFQFASYLPEEGPDAPVGATYPAQTPRGTVPVSAPVRDGEERTIAGVRMQFFTEHWTDSDDTLTVWMPDLGVALNNFLWPTIPNFYALRGTGFRDPRSWRDGVLQLRDLQPEHLLSTHSRPHSGRERIRRTLEGYADAIAFTYDQSVRGILAGMGPDELRRFVRLPEHLASQRHNRDGYGETQYQPPYIYERVLGWYDGRPEHINPPPRALAGARIVEGFGGPARVREAVAEALERGEASWAATLAGHLVDADPENQSHRDLKAATLRELGQRAGGSIARHFYLTHARELEGKVSIPPSEPWTVGDVLRAPPQMHIDHLRVRLDPSRSGETERFLVLDLTDRDTRAGLHLRKSVCEFVADVNRHPYAPDAVVSLDARTWAELVTGELGWADALAGGRAAVRGEEAEVIEFFGFFDPQPAAGSAGQGAGDRSSAAEDAGPIRAGSGPVRGSGTGLKNGTASVAEAEAPEAEARNAQARREVRDA</sequence>
<dbReference type="Pfam" id="PF14864">
    <property type="entry name" value="Alkyl_sulf_C"/>
    <property type="match status" value="1"/>
</dbReference>
<dbReference type="PANTHER" id="PTHR43223">
    <property type="entry name" value="ALKYL/ARYL-SULFATASE"/>
    <property type="match status" value="1"/>
</dbReference>
<dbReference type="Gene3D" id="3.30.1050.10">
    <property type="entry name" value="SCP2 sterol-binding domain"/>
    <property type="match status" value="1"/>
</dbReference>
<dbReference type="InterPro" id="IPR029229">
    <property type="entry name" value="Alkyl_sulf_C"/>
</dbReference>
<feature type="region of interest" description="Disordered" evidence="5">
    <location>
        <begin position="1"/>
        <end position="26"/>
    </location>
</feature>
<evidence type="ECO:0000313" key="9">
    <source>
        <dbReference type="EMBL" id="GAA2093625.1"/>
    </source>
</evidence>
<name>A0ABN2WJ09_9MICO</name>
<dbReference type="SUPFAM" id="SSF55718">
    <property type="entry name" value="SCP-like"/>
    <property type="match status" value="1"/>
</dbReference>
<dbReference type="Gene3D" id="3.60.15.30">
    <property type="entry name" value="Metallo-beta-lactamase domain"/>
    <property type="match status" value="1"/>
</dbReference>
<dbReference type="InterPro" id="IPR038536">
    <property type="entry name" value="Alkyl/aryl-sulf_dimr_sf"/>
</dbReference>
<dbReference type="InterPro" id="IPR001279">
    <property type="entry name" value="Metallo-B-lactamas"/>
</dbReference>
<proteinExistence type="inferred from homology"/>
<organism evidence="9 10">
    <name type="scientific">Brevibacterium salitolerans</name>
    <dbReference type="NCBI Taxonomy" id="1403566"/>
    <lineage>
        <taxon>Bacteria</taxon>
        <taxon>Bacillati</taxon>
        <taxon>Actinomycetota</taxon>
        <taxon>Actinomycetes</taxon>
        <taxon>Micrococcales</taxon>
        <taxon>Brevibacteriaceae</taxon>
        <taxon>Brevibacterium</taxon>
    </lineage>
</organism>
<dbReference type="PANTHER" id="PTHR43223:SF2">
    <property type="entry name" value="METALLO-BETA-LACTAMASE DOMAIN-CONTAINING PROTEIN"/>
    <property type="match status" value="1"/>
</dbReference>
<dbReference type="RefSeq" id="WP_344336230.1">
    <property type="nucleotide sequence ID" value="NZ_BAAAPZ010000004.1"/>
</dbReference>
<dbReference type="EMBL" id="BAAAPZ010000004">
    <property type="protein sequence ID" value="GAA2093625.1"/>
    <property type="molecule type" value="Genomic_DNA"/>
</dbReference>
<evidence type="ECO:0000256" key="4">
    <source>
        <dbReference type="ARBA" id="ARBA00033751"/>
    </source>
</evidence>
<feature type="domain" description="Alkyl sulfatase C-terminal" evidence="8">
    <location>
        <begin position="481"/>
        <end position="587"/>
    </location>
</feature>
<keyword evidence="2" id="KW-0378">Hydrolase</keyword>
<dbReference type="InterPro" id="IPR036866">
    <property type="entry name" value="RibonucZ/Hydroxyglut_hydro"/>
</dbReference>
<dbReference type="SUPFAM" id="SSF56281">
    <property type="entry name" value="Metallo-hydrolase/oxidoreductase"/>
    <property type="match status" value="1"/>
</dbReference>
<keyword evidence="3" id="KW-0862">Zinc</keyword>
<feature type="compositionally biased region" description="Basic and acidic residues" evidence="5">
    <location>
        <begin position="15"/>
        <end position="26"/>
    </location>
</feature>
<dbReference type="InterPro" id="IPR036527">
    <property type="entry name" value="SCP2_sterol-bd_dom_sf"/>
</dbReference>
<feature type="domain" description="Metallo-beta-lactamase" evidence="6">
    <location>
        <begin position="62"/>
        <end position="116"/>
    </location>
</feature>
<evidence type="ECO:0000256" key="2">
    <source>
        <dbReference type="ARBA" id="ARBA00022801"/>
    </source>
</evidence>
<accession>A0ABN2WJ09</accession>
<evidence type="ECO:0000256" key="5">
    <source>
        <dbReference type="SAM" id="MobiDB-lite"/>
    </source>
</evidence>
<feature type="domain" description="Alkyl sulfatase dimerisation" evidence="7">
    <location>
        <begin position="327"/>
        <end position="462"/>
    </location>
</feature>